<comment type="caution">
    <text evidence="1">The sequence shown here is derived from an EMBL/GenBank/DDBJ whole genome shotgun (WGS) entry which is preliminary data.</text>
</comment>
<proteinExistence type="predicted"/>
<dbReference type="Proteomes" id="UP000054639">
    <property type="component" value="Unassembled WGS sequence"/>
</dbReference>
<evidence type="ECO:0000313" key="2">
    <source>
        <dbReference type="Proteomes" id="UP000054639"/>
    </source>
</evidence>
<name>A0ABR5RM07_9GAMM</name>
<evidence type="ECO:0000313" key="1">
    <source>
        <dbReference type="EMBL" id="KTD45129.1"/>
    </source>
</evidence>
<gene>
    <name evidence="1" type="ORF">Lqua_2640</name>
</gene>
<dbReference type="EMBL" id="LNYR01000037">
    <property type="protein sequence ID" value="KTD45129.1"/>
    <property type="molecule type" value="Genomic_DNA"/>
</dbReference>
<feature type="non-terminal residue" evidence="1">
    <location>
        <position position="1"/>
    </location>
</feature>
<dbReference type="RefSeq" id="WP_202972760.1">
    <property type="nucleotide sequence ID" value="NZ_LNYR01000037.1"/>
</dbReference>
<sequence length="139" mass="13983">NGNAISLTDIDSASVTTTVSVSHGTLTLSAAAVDAAAAAGVTISNNGTGNLTLVGAPNNINTVLNGLSYHPIADYNGADNLTIVTSDGALSDTDNIAITVTPVVDIANDVIILNEDTVANYDVNNNDTFENAGHTITAI</sequence>
<feature type="non-terminal residue" evidence="1">
    <location>
        <position position="139"/>
    </location>
</feature>
<reference evidence="1 2" key="1">
    <citation type="submission" date="2015-11" db="EMBL/GenBank/DDBJ databases">
        <title>Genomic analysis of 38 Legionella species identifies large and diverse effector repertoires.</title>
        <authorList>
            <person name="Burstein D."/>
            <person name="Amaro F."/>
            <person name="Zusman T."/>
            <person name="Lifshitz Z."/>
            <person name="Cohen O."/>
            <person name="Gilbert J.A."/>
            <person name="Pupko T."/>
            <person name="Shuman H.A."/>
            <person name="Segal G."/>
        </authorList>
    </citation>
    <scope>NUCLEOTIDE SEQUENCE [LARGE SCALE GENOMIC DNA]</scope>
    <source>
        <strain evidence="1 2">ATCC 49507</strain>
    </source>
</reference>
<keyword evidence="2" id="KW-1185">Reference proteome</keyword>
<evidence type="ECO:0008006" key="3">
    <source>
        <dbReference type="Google" id="ProtNLM"/>
    </source>
</evidence>
<organism evidence="1 2">
    <name type="scientific">Legionella quateirensis</name>
    <dbReference type="NCBI Taxonomy" id="45072"/>
    <lineage>
        <taxon>Bacteria</taxon>
        <taxon>Pseudomonadati</taxon>
        <taxon>Pseudomonadota</taxon>
        <taxon>Gammaproteobacteria</taxon>
        <taxon>Legionellales</taxon>
        <taxon>Legionellaceae</taxon>
        <taxon>Legionella</taxon>
    </lineage>
</organism>
<protein>
    <recommendedName>
        <fullName evidence="3">Structural toxin protein RtxA</fullName>
    </recommendedName>
</protein>
<accession>A0ABR5RM07</accession>